<keyword evidence="2" id="KW-1185">Reference proteome</keyword>
<dbReference type="Proteomes" id="UP000005239">
    <property type="component" value="Unassembled WGS sequence"/>
</dbReference>
<evidence type="ECO:0000313" key="2">
    <source>
        <dbReference type="Proteomes" id="UP000005239"/>
    </source>
</evidence>
<reference evidence="2" key="1">
    <citation type="journal article" date="2008" name="Nat. Genet.">
        <title>The Pristionchus pacificus genome provides a unique perspective on nematode lifestyle and parasitism.</title>
        <authorList>
            <person name="Dieterich C."/>
            <person name="Clifton S.W."/>
            <person name="Schuster L.N."/>
            <person name="Chinwalla A."/>
            <person name="Delehaunty K."/>
            <person name="Dinkelacker I."/>
            <person name="Fulton L."/>
            <person name="Fulton R."/>
            <person name="Godfrey J."/>
            <person name="Minx P."/>
            <person name="Mitreva M."/>
            <person name="Roeseler W."/>
            <person name="Tian H."/>
            <person name="Witte H."/>
            <person name="Yang S.P."/>
            <person name="Wilson R.K."/>
            <person name="Sommer R.J."/>
        </authorList>
    </citation>
    <scope>NUCLEOTIDE SEQUENCE [LARGE SCALE GENOMIC DNA]</scope>
    <source>
        <strain evidence="2">PS312</strain>
    </source>
</reference>
<dbReference type="EnsemblMetazoa" id="PPA11555.1">
    <property type="protein sequence ID" value="PPA11555.1"/>
    <property type="gene ID" value="WBGene00101109"/>
</dbReference>
<accession>A0A8R1Y8W5</accession>
<name>A0A2A6BI40_PRIPA</name>
<accession>A0A2A6BI40</accession>
<gene>
    <name evidence="1" type="primary">WBGene00101109</name>
</gene>
<reference evidence="1" key="2">
    <citation type="submission" date="2022-06" db="UniProtKB">
        <authorList>
            <consortium name="EnsemblMetazoa"/>
        </authorList>
    </citation>
    <scope>IDENTIFICATION</scope>
    <source>
        <strain evidence="1">PS312</strain>
    </source>
</reference>
<proteinExistence type="predicted"/>
<organism evidence="1 2">
    <name type="scientific">Pristionchus pacificus</name>
    <name type="common">Parasitic nematode worm</name>
    <dbReference type="NCBI Taxonomy" id="54126"/>
    <lineage>
        <taxon>Eukaryota</taxon>
        <taxon>Metazoa</taxon>
        <taxon>Ecdysozoa</taxon>
        <taxon>Nematoda</taxon>
        <taxon>Chromadorea</taxon>
        <taxon>Rhabditida</taxon>
        <taxon>Rhabditina</taxon>
        <taxon>Diplogasteromorpha</taxon>
        <taxon>Diplogasteroidea</taxon>
        <taxon>Neodiplogasteridae</taxon>
        <taxon>Pristionchus</taxon>
    </lineage>
</organism>
<dbReference type="AlphaFoldDB" id="A0A2A6BI40"/>
<evidence type="ECO:0000313" key="1">
    <source>
        <dbReference type="EnsemblMetazoa" id="PPA11555.1"/>
    </source>
</evidence>
<protein>
    <submittedName>
        <fullName evidence="1">Uncharacterized protein</fullName>
    </submittedName>
</protein>
<sequence length="151" mass="17386">LIAGMDRLALVADAAIVFCMNQLSELRRDPFDKSAQCIVMLSLLRLVHDSISSFLLLLSSLAFLLTSLFLLRNHRFVWPYQDRSMTKKTAYANLFSMLTHSIVHMFLASKTRCIFLDSLISLVTFLTWNAQLELPPRVEQPREQIRRAQRG</sequence>